<dbReference type="AlphaFoldDB" id="A0A1U9K007"/>
<feature type="domain" description="Prepilin type IV endopeptidase peptidase" evidence="3">
    <location>
        <begin position="92"/>
        <end position="195"/>
    </location>
</feature>
<sequence>MYFNALYIGLGTLLLTHLSLTVIPYYAAQVHAGAWADETLWWHCVHHAPTPVITIQYIGTALGFGLFWALSYLHLLQINGVWSYSIHDLFIWLGLLWLLARTDHACLLLPDVFTQALLWWGLIQLSVKTPELLSSTLWAMAGVYLCGRLIQFFGKLWFALPLVGLGDVKLLVAITPWLGSSALLYVLCLACVVCFLSQAYQQRSWRPKGACAFGPYLVSAAWLVWWCPHPFVL</sequence>
<dbReference type="PANTHER" id="PTHR30487:SF0">
    <property type="entry name" value="PREPILIN LEADER PEPTIDASE_N-METHYLTRANSFERASE-RELATED"/>
    <property type="match status" value="1"/>
</dbReference>
<comment type="similarity">
    <text evidence="1">Belongs to the peptidase A24 family.</text>
</comment>
<dbReference type="EMBL" id="CP019697">
    <property type="protein sequence ID" value="AQS51366.1"/>
    <property type="molecule type" value="Genomic_DNA"/>
</dbReference>
<feature type="transmembrane region" description="Helical" evidence="2">
    <location>
        <begin position="209"/>
        <end position="226"/>
    </location>
</feature>
<organism evidence="4 5">
    <name type="scientific">Paenalcaligenes hominis</name>
    <dbReference type="NCBI Taxonomy" id="643674"/>
    <lineage>
        <taxon>Bacteria</taxon>
        <taxon>Pseudomonadati</taxon>
        <taxon>Pseudomonadota</taxon>
        <taxon>Betaproteobacteria</taxon>
        <taxon>Burkholderiales</taxon>
        <taxon>Alcaligenaceae</taxon>
        <taxon>Paenalcaligenes</taxon>
    </lineage>
</organism>
<evidence type="ECO:0000313" key="5">
    <source>
        <dbReference type="Proteomes" id="UP000189369"/>
    </source>
</evidence>
<dbReference type="KEGG" id="phn:PAEH1_07000"/>
<gene>
    <name evidence="4" type="ORF">PAEH1_07000</name>
</gene>
<keyword evidence="2" id="KW-0472">Membrane</keyword>
<dbReference type="OrthoDB" id="9789291at2"/>
<dbReference type="Pfam" id="PF01478">
    <property type="entry name" value="Peptidase_A24"/>
    <property type="match status" value="1"/>
</dbReference>
<dbReference type="InterPro" id="IPR050882">
    <property type="entry name" value="Prepilin_peptidase/N-MTase"/>
</dbReference>
<evidence type="ECO:0000259" key="3">
    <source>
        <dbReference type="Pfam" id="PF01478"/>
    </source>
</evidence>
<feature type="transmembrane region" description="Helical" evidence="2">
    <location>
        <begin position="106"/>
        <end position="125"/>
    </location>
</feature>
<feature type="transmembrane region" description="Helical" evidence="2">
    <location>
        <begin position="137"/>
        <end position="158"/>
    </location>
</feature>
<evidence type="ECO:0000256" key="1">
    <source>
        <dbReference type="ARBA" id="ARBA00005801"/>
    </source>
</evidence>
<proteinExistence type="inferred from homology"/>
<dbReference type="GO" id="GO:0006465">
    <property type="term" value="P:signal peptide processing"/>
    <property type="evidence" value="ECO:0007669"/>
    <property type="project" value="TreeGrafter"/>
</dbReference>
<feature type="transmembrane region" description="Helical" evidence="2">
    <location>
        <begin position="81"/>
        <end position="100"/>
    </location>
</feature>
<accession>A0A1U9K007</accession>
<keyword evidence="2" id="KW-1133">Transmembrane helix</keyword>
<dbReference type="STRING" id="643674.PAEH1_07000"/>
<dbReference type="InterPro" id="IPR000045">
    <property type="entry name" value="Prepilin_IV_endopep_pep"/>
</dbReference>
<dbReference type="PANTHER" id="PTHR30487">
    <property type="entry name" value="TYPE 4 PREPILIN-LIKE PROTEINS LEADER PEPTIDE-PROCESSING ENZYME"/>
    <property type="match status" value="1"/>
</dbReference>
<dbReference type="GO" id="GO:0005886">
    <property type="term" value="C:plasma membrane"/>
    <property type="evidence" value="ECO:0007669"/>
    <property type="project" value="TreeGrafter"/>
</dbReference>
<evidence type="ECO:0000256" key="2">
    <source>
        <dbReference type="SAM" id="Phobius"/>
    </source>
</evidence>
<evidence type="ECO:0000313" key="4">
    <source>
        <dbReference type="EMBL" id="AQS51366.1"/>
    </source>
</evidence>
<feature type="transmembrane region" description="Helical" evidence="2">
    <location>
        <begin position="170"/>
        <end position="197"/>
    </location>
</feature>
<dbReference type="GO" id="GO:0004190">
    <property type="term" value="F:aspartic-type endopeptidase activity"/>
    <property type="evidence" value="ECO:0007669"/>
    <property type="project" value="InterPro"/>
</dbReference>
<reference evidence="4 5" key="1">
    <citation type="submission" date="2017-01" db="EMBL/GenBank/DDBJ databases">
        <title>Complete Genome Sequence of Paenalcaligenes hominis, Isolated from a paraplegic Patient with neurogenic bladder.</title>
        <authorList>
            <person name="Mukhopadhyay R."/>
            <person name="Joaquin J."/>
            <person name="Hogue R."/>
            <person name="Kilaru A."/>
            <person name="Jospin G."/>
            <person name="Mars K."/>
            <person name="Eisen J.A."/>
            <person name="Chaturvedi V."/>
        </authorList>
    </citation>
    <scope>NUCLEOTIDE SEQUENCE [LARGE SCALE GENOMIC DNA]</scope>
    <source>
        <strain evidence="4 5">15S00501</strain>
    </source>
</reference>
<dbReference type="Proteomes" id="UP000189369">
    <property type="component" value="Chromosome"/>
</dbReference>
<keyword evidence="2" id="KW-0812">Transmembrane</keyword>
<feature type="transmembrane region" description="Helical" evidence="2">
    <location>
        <begin position="48"/>
        <end position="69"/>
    </location>
</feature>
<protein>
    <recommendedName>
        <fullName evidence="3">Prepilin type IV endopeptidase peptidase domain-containing protein</fullName>
    </recommendedName>
</protein>
<feature type="transmembrane region" description="Helical" evidence="2">
    <location>
        <begin position="7"/>
        <end position="28"/>
    </location>
</feature>
<name>A0A1U9K007_9BURK</name>